<dbReference type="Gene3D" id="3.40.50.150">
    <property type="entry name" value="Vaccinia Virus protein VP39"/>
    <property type="match status" value="1"/>
</dbReference>
<gene>
    <name evidence="2" type="ORF">ACIO7M_19875</name>
</gene>
<keyword evidence="2" id="KW-0808">Transferase</keyword>
<dbReference type="EMBL" id="JBIUYY010000008">
    <property type="protein sequence ID" value="MFJ2823355.1"/>
    <property type="molecule type" value="Genomic_DNA"/>
</dbReference>
<dbReference type="CDD" id="cd02440">
    <property type="entry name" value="AdoMet_MTases"/>
    <property type="match status" value="1"/>
</dbReference>
<organism evidence="2 3">
    <name type="scientific">Streptomyces toxytricini</name>
    <name type="common">Actinomyces toxytricini</name>
    <dbReference type="NCBI Taxonomy" id="67369"/>
    <lineage>
        <taxon>Bacteria</taxon>
        <taxon>Bacillati</taxon>
        <taxon>Actinomycetota</taxon>
        <taxon>Actinomycetes</taxon>
        <taxon>Kitasatosporales</taxon>
        <taxon>Streptomycetaceae</taxon>
        <taxon>Streptomyces</taxon>
    </lineage>
</organism>
<dbReference type="RefSeq" id="WP_402382760.1">
    <property type="nucleotide sequence ID" value="NZ_JBIUYY010000008.1"/>
</dbReference>
<dbReference type="EC" id="2.1.1.-" evidence="2"/>
<proteinExistence type="predicted"/>
<dbReference type="PANTHER" id="PTHR42912:SF95">
    <property type="entry name" value="METHYLTRANSFERASE TYPE 11 DOMAIN-CONTAINING PROTEIN"/>
    <property type="match status" value="1"/>
</dbReference>
<evidence type="ECO:0000313" key="2">
    <source>
        <dbReference type="EMBL" id="MFJ2823355.1"/>
    </source>
</evidence>
<dbReference type="GO" id="GO:0032259">
    <property type="term" value="P:methylation"/>
    <property type="evidence" value="ECO:0007669"/>
    <property type="project" value="UniProtKB-KW"/>
</dbReference>
<evidence type="ECO:0000259" key="1">
    <source>
        <dbReference type="Pfam" id="PF08241"/>
    </source>
</evidence>
<evidence type="ECO:0000313" key="3">
    <source>
        <dbReference type="Proteomes" id="UP001617351"/>
    </source>
</evidence>
<comment type="caution">
    <text evidence="2">The sequence shown here is derived from an EMBL/GenBank/DDBJ whole genome shotgun (WGS) entry which is preliminary data.</text>
</comment>
<name>A0ABW8EJC1_STRT5</name>
<protein>
    <submittedName>
        <fullName evidence="2">Class I SAM-dependent methyltransferase</fullName>
        <ecNumber evidence="2">2.1.1.-</ecNumber>
    </submittedName>
</protein>
<dbReference type="Pfam" id="PF08241">
    <property type="entry name" value="Methyltransf_11"/>
    <property type="match status" value="1"/>
</dbReference>
<reference evidence="2 3" key="1">
    <citation type="submission" date="2024-10" db="EMBL/GenBank/DDBJ databases">
        <title>The Natural Products Discovery Center: Release of the First 8490 Sequenced Strains for Exploring Actinobacteria Biosynthetic Diversity.</title>
        <authorList>
            <person name="Kalkreuter E."/>
            <person name="Kautsar S.A."/>
            <person name="Yang D."/>
            <person name="Bader C.D."/>
            <person name="Teijaro C.N."/>
            <person name="Fluegel L."/>
            <person name="Davis C.M."/>
            <person name="Simpson J.R."/>
            <person name="Lauterbach L."/>
            <person name="Steele A.D."/>
            <person name="Gui C."/>
            <person name="Meng S."/>
            <person name="Li G."/>
            <person name="Viehrig K."/>
            <person name="Ye F."/>
            <person name="Su P."/>
            <person name="Kiefer A.F."/>
            <person name="Nichols A."/>
            <person name="Cepeda A.J."/>
            <person name="Yan W."/>
            <person name="Fan B."/>
            <person name="Jiang Y."/>
            <person name="Adhikari A."/>
            <person name="Zheng C.-J."/>
            <person name="Schuster L."/>
            <person name="Cowan T.M."/>
            <person name="Smanski M.J."/>
            <person name="Chevrette M.G."/>
            <person name="De Carvalho L.P.S."/>
            <person name="Shen B."/>
        </authorList>
    </citation>
    <scope>NUCLEOTIDE SEQUENCE [LARGE SCALE GENOMIC DNA]</scope>
    <source>
        <strain evidence="2 3">NPDC087220</strain>
    </source>
</reference>
<dbReference type="GO" id="GO:0008168">
    <property type="term" value="F:methyltransferase activity"/>
    <property type="evidence" value="ECO:0007669"/>
    <property type="project" value="UniProtKB-KW"/>
</dbReference>
<dbReference type="InterPro" id="IPR029063">
    <property type="entry name" value="SAM-dependent_MTases_sf"/>
</dbReference>
<feature type="domain" description="Methyltransferase type 11" evidence="1">
    <location>
        <begin position="53"/>
        <end position="148"/>
    </location>
</feature>
<sequence length="204" mass="21231">MGRIARWAAARAFGRPSGLLGRFGGRLMARGNAATERHAVLLAAPTERDTVLVVGPGPGVGLEAAARRSARVIGIDPSPAMLAAARRRCAGAVARGRLRLAAGTADSTGLPDGSVDIVMAVNNVQLWPDVPAALGELRRVLRPGGRILLCTHLKWLPGGLPTLADSVQVAGFESVRTWTWEPPGRMASTAALLSAARPRDGGRS</sequence>
<dbReference type="SUPFAM" id="SSF53335">
    <property type="entry name" value="S-adenosyl-L-methionine-dependent methyltransferases"/>
    <property type="match status" value="1"/>
</dbReference>
<keyword evidence="2" id="KW-0489">Methyltransferase</keyword>
<dbReference type="Proteomes" id="UP001617351">
    <property type="component" value="Unassembled WGS sequence"/>
</dbReference>
<dbReference type="InterPro" id="IPR050508">
    <property type="entry name" value="Methyltransf_Superfamily"/>
</dbReference>
<keyword evidence="3" id="KW-1185">Reference proteome</keyword>
<dbReference type="InterPro" id="IPR013216">
    <property type="entry name" value="Methyltransf_11"/>
</dbReference>
<dbReference type="PANTHER" id="PTHR42912">
    <property type="entry name" value="METHYLTRANSFERASE"/>
    <property type="match status" value="1"/>
</dbReference>
<accession>A0ABW8EJC1</accession>